<evidence type="ECO:0000256" key="4">
    <source>
        <dbReference type="ARBA" id="ARBA00022692"/>
    </source>
</evidence>
<organism evidence="14 15">
    <name type="scientific">Treponema porcinum</name>
    <dbReference type="NCBI Taxonomy" id="261392"/>
    <lineage>
        <taxon>Bacteria</taxon>
        <taxon>Pseudomonadati</taxon>
        <taxon>Spirochaetota</taxon>
        <taxon>Spirochaetia</taxon>
        <taxon>Spirochaetales</taxon>
        <taxon>Treponemataceae</taxon>
        <taxon>Treponema</taxon>
    </lineage>
</organism>
<evidence type="ECO:0000313" key="15">
    <source>
        <dbReference type="Proteomes" id="UP000190423"/>
    </source>
</evidence>
<evidence type="ECO:0000256" key="9">
    <source>
        <dbReference type="PROSITE-ProRule" id="PRU00284"/>
    </source>
</evidence>
<evidence type="ECO:0000256" key="10">
    <source>
        <dbReference type="SAM" id="Coils"/>
    </source>
</evidence>
<dbReference type="PROSITE" id="PS50885">
    <property type="entry name" value="HAMP"/>
    <property type="match status" value="1"/>
</dbReference>
<evidence type="ECO:0000256" key="8">
    <source>
        <dbReference type="ARBA" id="ARBA00029447"/>
    </source>
</evidence>
<dbReference type="STRING" id="261392.SAMN02745149_00684"/>
<evidence type="ECO:0000256" key="1">
    <source>
        <dbReference type="ARBA" id="ARBA00004651"/>
    </source>
</evidence>
<dbReference type="SMART" id="SM00283">
    <property type="entry name" value="MA"/>
    <property type="match status" value="1"/>
</dbReference>
<keyword evidence="5 11" id="KW-1133">Transmembrane helix</keyword>
<evidence type="ECO:0000259" key="13">
    <source>
        <dbReference type="PROSITE" id="PS50885"/>
    </source>
</evidence>
<keyword evidence="2" id="KW-1003">Cell membrane</keyword>
<dbReference type="RefSeq" id="WP_078932606.1">
    <property type="nucleotide sequence ID" value="NZ_FUWG01000004.1"/>
</dbReference>
<dbReference type="AlphaFoldDB" id="A0A1T4JPJ0"/>
<dbReference type="GeneID" id="78315997"/>
<evidence type="ECO:0000259" key="12">
    <source>
        <dbReference type="PROSITE" id="PS50111"/>
    </source>
</evidence>
<evidence type="ECO:0000256" key="2">
    <source>
        <dbReference type="ARBA" id="ARBA00022475"/>
    </source>
</evidence>
<evidence type="ECO:0000256" key="3">
    <source>
        <dbReference type="ARBA" id="ARBA00022500"/>
    </source>
</evidence>
<evidence type="ECO:0000256" key="5">
    <source>
        <dbReference type="ARBA" id="ARBA00022989"/>
    </source>
</evidence>
<keyword evidence="3" id="KW-0145">Chemotaxis</keyword>
<evidence type="ECO:0000256" key="7">
    <source>
        <dbReference type="ARBA" id="ARBA00023224"/>
    </source>
</evidence>
<dbReference type="GO" id="GO:0007165">
    <property type="term" value="P:signal transduction"/>
    <property type="evidence" value="ECO:0007669"/>
    <property type="project" value="UniProtKB-KW"/>
</dbReference>
<dbReference type="Pfam" id="PF00672">
    <property type="entry name" value="HAMP"/>
    <property type="match status" value="1"/>
</dbReference>
<dbReference type="InterPro" id="IPR033479">
    <property type="entry name" value="dCache_1"/>
</dbReference>
<keyword evidence="4 11" id="KW-0812">Transmembrane</keyword>
<dbReference type="InterPro" id="IPR004089">
    <property type="entry name" value="MCPsignal_dom"/>
</dbReference>
<dbReference type="CDD" id="cd18773">
    <property type="entry name" value="PDC1_HK_sensor"/>
    <property type="match status" value="1"/>
</dbReference>
<dbReference type="InterPro" id="IPR003660">
    <property type="entry name" value="HAMP_dom"/>
</dbReference>
<dbReference type="SMART" id="SM00304">
    <property type="entry name" value="HAMP"/>
    <property type="match status" value="1"/>
</dbReference>
<feature type="transmembrane region" description="Helical" evidence="11">
    <location>
        <begin position="15"/>
        <end position="38"/>
    </location>
</feature>
<sequence length="698" mass="75567">MKFHFNRSSSLALKIVVRISLLVILTCSTLTAVVLYFYRTSQEQQVTKSMERSGRDAGKLVDMKIASLISQIETVAQRDDVRSMDWRVQKPVLQREAERLGFSRFQVGDTSGQFRTTTGVSLYAGGEKYFKYAVSGRAVVSDVLYDSVSDGIVMVVSCPIYDEKKTVSGVLAAVTSASSLNTITSAVDLDYEGGCFIINAAGEKMSGVDYSGKKKLENDLRNPEARTGGSMEELVRVEKRMIQGKSGLAVYRQSGSDWYLSYTPINNGVWYLGVIQNKNQAMAVIQQMLLRMIVFALVFIAVGIASGILLARSLAPLKSVSEKITEIASGKADLTKRIDFHSNDEIGGVVDGFNTFSAKLQDIMRVMKQSKDTLVNAGQNLKDSTHDTVSSITQILANIDSVGNSISAQSLSVDQTASAVNEIISNIGSIKQMVEVQARGVTDASAAVEEMIGNIASVNSSMEKMAEAFRELEDRAVDGVNKQDDVSARIDMIEQESQMLQDANLAIANIAEQTNLLAMNAAIEAAHAGDAGKGFSVVADEIRKLSETSTSQSKTIGDQLQKIQDTIKGIVVSSAESKLAFTAVSDRIKSTDALVKEVATVMREQKEGSAQINVALHDMNDSTAEVKNAFIEMSAGSQAILQEVQSLQNATLSMKDGMEEMKIGARKINETSSLLSEISSQMGDSIEDIGCQVDQFKV</sequence>
<evidence type="ECO:0000256" key="6">
    <source>
        <dbReference type="ARBA" id="ARBA00023136"/>
    </source>
</evidence>
<dbReference type="Proteomes" id="UP000190423">
    <property type="component" value="Unassembled WGS sequence"/>
</dbReference>
<evidence type="ECO:0000313" key="14">
    <source>
        <dbReference type="EMBL" id="SJZ32088.1"/>
    </source>
</evidence>
<name>A0A1T4JPJ0_TREPO</name>
<feature type="domain" description="HAMP" evidence="13">
    <location>
        <begin position="311"/>
        <end position="365"/>
    </location>
</feature>
<keyword evidence="6 11" id="KW-0472">Membrane</keyword>
<protein>
    <submittedName>
        <fullName evidence="14">Methyl-accepting chemotaxis sensory transducer with Cache sensor</fullName>
    </submittedName>
</protein>
<dbReference type="Pfam" id="PF02743">
    <property type="entry name" value="dCache_1"/>
    <property type="match status" value="1"/>
</dbReference>
<dbReference type="GO" id="GO:0005886">
    <property type="term" value="C:plasma membrane"/>
    <property type="evidence" value="ECO:0007669"/>
    <property type="project" value="UniProtKB-SubCell"/>
</dbReference>
<proteinExistence type="inferred from homology"/>
<feature type="transmembrane region" description="Helical" evidence="11">
    <location>
        <begin position="288"/>
        <end position="311"/>
    </location>
</feature>
<dbReference type="PROSITE" id="PS50111">
    <property type="entry name" value="CHEMOTAXIS_TRANSDUC_2"/>
    <property type="match status" value="1"/>
</dbReference>
<accession>A0A1T4JPJ0</accession>
<feature type="domain" description="Methyl-accepting transducer" evidence="12">
    <location>
        <begin position="412"/>
        <end position="634"/>
    </location>
</feature>
<dbReference type="GO" id="GO:0006935">
    <property type="term" value="P:chemotaxis"/>
    <property type="evidence" value="ECO:0007669"/>
    <property type="project" value="UniProtKB-KW"/>
</dbReference>
<feature type="coiled-coil region" evidence="10">
    <location>
        <begin position="455"/>
        <end position="513"/>
    </location>
</feature>
<dbReference type="EMBL" id="FUWG01000004">
    <property type="protein sequence ID" value="SJZ32088.1"/>
    <property type="molecule type" value="Genomic_DNA"/>
</dbReference>
<dbReference type="Gene3D" id="6.10.340.10">
    <property type="match status" value="1"/>
</dbReference>
<dbReference type="PANTHER" id="PTHR32089:SF112">
    <property type="entry name" value="LYSOZYME-LIKE PROTEIN-RELATED"/>
    <property type="match status" value="1"/>
</dbReference>
<dbReference type="CDD" id="cd06225">
    <property type="entry name" value="HAMP"/>
    <property type="match status" value="1"/>
</dbReference>
<dbReference type="Gene3D" id="3.30.450.20">
    <property type="entry name" value="PAS domain"/>
    <property type="match status" value="1"/>
</dbReference>
<gene>
    <name evidence="14" type="ORF">SAMN02745149_00684</name>
</gene>
<comment type="subcellular location">
    <subcellularLocation>
        <location evidence="1">Cell membrane</location>
        <topology evidence="1">Multi-pass membrane protein</topology>
    </subcellularLocation>
</comment>
<keyword evidence="7 9" id="KW-0807">Transducer</keyword>
<dbReference type="SUPFAM" id="SSF58104">
    <property type="entry name" value="Methyl-accepting chemotaxis protein (MCP) signaling domain"/>
    <property type="match status" value="1"/>
</dbReference>
<keyword evidence="15" id="KW-1185">Reference proteome</keyword>
<dbReference type="OrthoDB" id="304599at2"/>
<dbReference type="Gene3D" id="1.10.287.950">
    <property type="entry name" value="Methyl-accepting chemotaxis protein"/>
    <property type="match status" value="1"/>
</dbReference>
<evidence type="ECO:0000256" key="11">
    <source>
        <dbReference type="SAM" id="Phobius"/>
    </source>
</evidence>
<reference evidence="14 15" key="1">
    <citation type="submission" date="2017-02" db="EMBL/GenBank/DDBJ databases">
        <authorList>
            <person name="Peterson S.W."/>
        </authorList>
    </citation>
    <scope>NUCLEOTIDE SEQUENCE [LARGE SCALE GENOMIC DNA]</scope>
    <source>
        <strain evidence="14 15">ATCC BAA-908</strain>
    </source>
</reference>
<comment type="similarity">
    <text evidence="8">Belongs to the methyl-accepting chemotaxis (MCP) protein family.</text>
</comment>
<keyword evidence="10" id="KW-0175">Coiled coil</keyword>
<dbReference type="Pfam" id="PF00015">
    <property type="entry name" value="MCPsignal"/>
    <property type="match status" value="1"/>
</dbReference>
<dbReference type="PANTHER" id="PTHR32089">
    <property type="entry name" value="METHYL-ACCEPTING CHEMOTAXIS PROTEIN MCPB"/>
    <property type="match status" value="1"/>
</dbReference>